<keyword evidence="5 7" id="KW-1133">Transmembrane helix</keyword>
<dbReference type="GO" id="GO:0098797">
    <property type="term" value="C:plasma membrane protein complex"/>
    <property type="evidence" value="ECO:0007669"/>
    <property type="project" value="TreeGrafter"/>
</dbReference>
<evidence type="ECO:0000256" key="1">
    <source>
        <dbReference type="ARBA" id="ARBA00004651"/>
    </source>
</evidence>
<feature type="transmembrane region" description="Helical" evidence="7">
    <location>
        <begin position="21"/>
        <end position="42"/>
    </location>
</feature>
<evidence type="ECO:0000256" key="4">
    <source>
        <dbReference type="ARBA" id="ARBA00022692"/>
    </source>
</evidence>
<dbReference type="InterPro" id="IPR051447">
    <property type="entry name" value="Lipoprotein-release_system"/>
</dbReference>
<gene>
    <name evidence="10" type="ORF">HMPREF0322_05019</name>
</gene>
<comment type="similarity">
    <text evidence="2">Belongs to the ABC-4 integral membrane protein family. LolC/E subfamily.</text>
</comment>
<dbReference type="Proteomes" id="UP000004416">
    <property type="component" value="Unassembled WGS sequence"/>
</dbReference>
<dbReference type="InterPro" id="IPR025857">
    <property type="entry name" value="MacB_PCD"/>
</dbReference>
<dbReference type="GO" id="GO:0044874">
    <property type="term" value="P:lipoprotein localization to outer membrane"/>
    <property type="evidence" value="ECO:0007669"/>
    <property type="project" value="TreeGrafter"/>
</dbReference>
<accession>G9XVK6</accession>
<keyword evidence="6 7" id="KW-0472">Membrane</keyword>
<dbReference type="EMBL" id="AFZX01000136">
    <property type="protein sequence ID" value="EHL04325.1"/>
    <property type="molecule type" value="Genomic_DNA"/>
</dbReference>
<feature type="transmembrane region" description="Helical" evidence="7">
    <location>
        <begin position="665"/>
        <end position="684"/>
    </location>
</feature>
<feature type="transmembrane region" description="Helical" evidence="7">
    <location>
        <begin position="756"/>
        <end position="777"/>
    </location>
</feature>
<protein>
    <submittedName>
        <fullName evidence="10">Efflux ABC transporter, permease protein</fullName>
    </submittedName>
</protein>
<keyword evidence="3" id="KW-1003">Cell membrane</keyword>
<organism evidence="10 11">
    <name type="scientific">Desulfitobacterium hafniense DP7</name>
    <dbReference type="NCBI Taxonomy" id="537010"/>
    <lineage>
        <taxon>Bacteria</taxon>
        <taxon>Bacillati</taxon>
        <taxon>Bacillota</taxon>
        <taxon>Clostridia</taxon>
        <taxon>Eubacteriales</taxon>
        <taxon>Desulfitobacteriaceae</taxon>
        <taxon>Desulfitobacterium</taxon>
    </lineage>
</organism>
<evidence type="ECO:0000256" key="2">
    <source>
        <dbReference type="ARBA" id="ARBA00005236"/>
    </source>
</evidence>
<dbReference type="Pfam" id="PF02687">
    <property type="entry name" value="FtsX"/>
    <property type="match status" value="2"/>
</dbReference>
<evidence type="ECO:0000256" key="5">
    <source>
        <dbReference type="ARBA" id="ARBA00022989"/>
    </source>
</evidence>
<feature type="domain" description="ABC3 transporter permease C-terminal" evidence="8">
    <location>
        <begin position="668"/>
        <end position="784"/>
    </location>
</feature>
<evidence type="ECO:0000313" key="11">
    <source>
        <dbReference type="Proteomes" id="UP000004416"/>
    </source>
</evidence>
<keyword evidence="4 7" id="KW-0812">Transmembrane</keyword>
<feature type="transmembrane region" description="Helical" evidence="7">
    <location>
        <begin position="437"/>
        <end position="456"/>
    </location>
</feature>
<dbReference type="PATRIC" id="fig|537010.4.peg.4673"/>
<evidence type="ECO:0000259" key="9">
    <source>
        <dbReference type="Pfam" id="PF12704"/>
    </source>
</evidence>
<evidence type="ECO:0000259" key="8">
    <source>
        <dbReference type="Pfam" id="PF02687"/>
    </source>
</evidence>
<feature type="transmembrane region" description="Helical" evidence="7">
    <location>
        <begin position="318"/>
        <end position="339"/>
    </location>
</feature>
<feature type="transmembrane region" description="Helical" evidence="7">
    <location>
        <begin position="267"/>
        <end position="287"/>
    </location>
</feature>
<dbReference type="Pfam" id="PF12704">
    <property type="entry name" value="MacB_PCD"/>
    <property type="match status" value="1"/>
</dbReference>
<reference evidence="10 11" key="1">
    <citation type="submission" date="2011-08" db="EMBL/GenBank/DDBJ databases">
        <authorList>
            <person name="Weinstock G."/>
            <person name="Sodergren E."/>
            <person name="Clifton S."/>
            <person name="Fulton L."/>
            <person name="Fulton B."/>
            <person name="Courtney L."/>
            <person name="Fronick C."/>
            <person name="Harrison M."/>
            <person name="Strong C."/>
            <person name="Farmer C."/>
            <person name="Delahaunty K."/>
            <person name="Markovic C."/>
            <person name="Hall O."/>
            <person name="Minx P."/>
            <person name="Tomlinson C."/>
            <person name="Mitreva M."/>
            <person name="Hou S."/>
            <person name="Chen J."/>
            <person name="Wollam A."/>
            <person name="Pepin K.H."/>
            <person name="Johnson M."/>
            <person name="Bhonagiri V."/>
            <person name="Zhang X."/>
            <person name="Suruliraj S."/>
            <person name="Warren W."/>
            <person name="Chinwalla A."/>
            <person name="Mardis E.R."/>
            <person name="Wilson R.K."/>
        </authorList>
    </citation>
    <scope>NUCLEOTIDE SEQUENCE [LARGE SCALE GENOMIC DNA]</scope>
    <source>
        <strain evidence="10 11">DP7</strain>
    </source>
</reference>
<comment type="subcellular location">
    <subcellularLocation>
        <location evidence="1">Cell membrane</location>
        <topology evidence="1">Multi-pass membrane protein</topology>
    </subcellularLocation>
</comment>
<comment type="caution">
    <text evidence="10">The sequence shown here is derived from an EMBL/GenBank/DDBJ whole genome shotgun (WGS) entry which is preliminary data.</text>
</comment>
<dbReference type="InterPro" id="IPR003838">
    <property type="entry name" value="ABC3_permease_C"/>
</dbReference>
<dbReference type="HOGENOM" id="CLU_005531_2_0_9"/>
<dbReference type="PANTHER" id="PTHR30489:SF0">
    <property type="entry name" value="LIPOPROTEIN-RELEASING SYSTEM TRANSMEMBRANE PROTEIN LOLE"/>
    <property type="match status" value="1"/>
</dbReference>
<evidence type="ECO:0000256" key="6">
    <source>
        <dbReference type="ARBA" id="ARBA00023136"/>
    </source>
</evidence>
<feature type="transmembrane region" description="Helical" evidence="7">
    <location>
        <begin position="359"/>
        <end position="380"/>
    </location>
</feature>
<feature type="domain" description="MacB-like periplasmic core" evidence="9">
    <location>
        <begin position="26"/>
        <end position="235"/>
    </location>
</feature>
<dbReference type="AlphaFoldDB" id="G9XVK6"/>
<name>G9XVK6_DESHA</name>
<sequence length="794" mass="88689">MVMVIFLKKSLRDLKEAKGQFISVLAVVIIGVMFYTGLYSALDIFSGAGQKYFTEYRLADLSSTVYRAPEGVVERVRAIPGVKMAEGRVLQDVRIFMEDRNAVVRLISLPDQKRAVVNDIMLKAGSYFSADAANQCLVSEDFFKANHLVIGQTIEPIVNGERVKLSIVGTVKGPEYMYEIRDATEVFPDHEKFGVIYVQASYLQTILDYKGSVNDISVLLTKDGDSKKVKAELEKMLAPYGLVSTVEKKDQISYSMFHSDETGLQSMAAIFPMLFFIASAVIIYITMTRMIENQRTLMGVFKALGYSDWDIMLHYQTYPLLVGILGSILGSLIGLFFIGEALLGIFNSFYNLPTENSSVQLAMVVPASLTALFFCVFAGYNACRKELRLVPAESMRPKPPASGRKTLLENLGFFWQRLNFSWKIIFRNLFRYKRRSALASVGVIFSMALLLIALAFRSSMGNLMAMQYEEIQKFDLKINFTQMLAVDELSTIRNLAHVKSVEPVLETGMELTYGWKKKDIGVLALDREAQLYGVYDRKGKAAILPSDGVLLPARLMETLGLHTGDRVTLRSYYPGKNTDRDKKTVVVKGETSQFIGQSAVCSMDYIDYLLDEGRVVNGAHIKLDDGQYEKEVTAKLEDILTINTIQSKAEVVANTNKQLQSMNSIIFFMLFGASILTIAVIYNITNINIFERRREIATLSVLGFTSAELKSLVFNENFFISAFGILIGAPLGRFIAEVAIDTQATETMQLPMVMEPANYLLAAALIIAFTAIANWLLRNKITAIDMVESLKSAE</sequence>
<dbReference type="PANTHER" id="PTHR30489">
    <property type="entry name" value="LIPOPROTEIN-RELEASING SYSTEM TRANSMEMBRANE PROTEIN LOLE"/>
    <property type="match status" value="1"/>
</dbReference>
<proteinExistence type="inferred from homology"/>
<feature type="transmembrane region" description="Helical" evidence="7">
    <location>
        <begin position="718"/>
        <end position="736"/>
    </location>
</feature>
<feature type="domain" description="ABC3 transporter permease C-terminal" evidence="8">
    <location>
        <begin position="270"/>
        <end position="382"/>
    </location>
</feature>
<evidence type="ECO:0000313" key="10">
    <source>
        <dbReference type="EMBL" id="EHL04325.1"/>
    </source>
</evidence>
<evidence type="ECO:0000256" key="7">
    <source>
        <dbReference type="SAM" id="Phobius"/>
    </source>
</evidence>
<evidence type="ECO:0000256" key="3">
    <source>
        <dbReference type="ARBA" id="ARBA00022475"/>
    </source>
</evidence>